<keyword evidence="4" id="KW-1185">Reference proteome</keyword>
<evidence type="ECO:0000313" key="3">
    <source>
        <dbReference type="EMBL" id="KAK8775627.1"/>
    </source>
</evidence>
<feature type="domain" description="C2H2-type" evidence="2">
    <location>
        <begin position="21"/>
        <end position="44"/>
    </location>
</feature>
<accession>A0AAQ4ELP2</accession>
<evidence type="ECO:0000313" key="4">
    <source>
        <dbReference type="Proteomes" id="UP001321473"/>
    </source>
</evidence>
<keyword evidence="1" id="KW-0862">Zinc</keyword>
<keyword evidence="1" id="KW-0479">Metal-binding</keyword>
<evidence type="ECO:0000259" key="2">
    <source>
        <dbReference type="PROSITE" id="PS50157"/>
    </source>
</evidence>
<dbReference type="SMART" id="SM00355">
    <property type="entry name" value="ZnF_C2H2"/>
    <property type="match status" value="2"/>
</dbReference>
<dbReference type="InterPro" id="IPR013087">
    <property type="entry name" value="Znf_C2H2_type"/>
</dbReference>
<dbReference type="Pfam" id="PF13894">
    <property type="entry name" value="zf-C2H2_4"/>
    <property type="match status" value="1"/>
</dbReference>
<feature type="non-terminal residue" evidence="3">
    <location>
        <position position="103"/>
    </location>
</feature>
<dbReference type="GO" id="GO:0008270">
    <property type="term" value="F:zinc ion binding"/>
    <property type="evidence" value="ECO:0007669"/>
    <property type="project" value="UniProtKB-KW"/>
</dbReference>
<protein>
    <recommendedName>
        <fullName evidence="2">C2H2-type domain-containing protein</fullName>
    </recommendedName>
</protein>
<organism evidence="3 4">
    <name type="scientific">Amblyomma americanum</name>
    <name type="common">Lone star tick</name>
    <dbReference type="NCBI Taxonomy" id="6943"/>
    <lineage>
        <taxon>Eukaryota</taxon>
        <taxon>Metazoa</taxon>
        <taxon>Ecdysozoa</taxon>
        <taxon>Arthropoda</taxon>
        <taxon>Chelicerata</taxon>
        <taxon>Arachnida</taxon>
        <taxon>Acari</taxon>
        <taxon>Parasitiformes</taxon>
        <taxon>Ixodida</taxon>
        <taxon>Ixodoidea</taxon>
        <taxon>Ixodidae</taxon>
        <taxon>Amblyomminae</taxon>
        <taxon>Amblyomma</taxon>
    </lineage>
</organism>
<keyword evidence="1" id="KW-0863">Zinc-finger</keyword>
<feature type="domain" description="C2H2-type" evidence="2">
    <location>
        <begin position="65"/>
        <end position="93"/>
    </location>
</feature>
<dbReference type="AlphaFoldDB" id="A0AAQ4ELP2"/>
<dbReference type="InterPro" id="IPR036236">
    <property type="entry name" value="Znf_C2H2_sf"/>
</dbReference>
<sequence length="103" mass="11759">MQTDVSAGAASATTGKNSERKWCKFCDKAFSNTSNLRKHVKNVHGEGALQHVKDEEALTMKVRSFSCDLCPKHFVILRDLRRHHVDEHNFEEEVENLVFDSNT</sequence>
<dbReference type="PROSITE" id="PS50157">
    <property type="entry name" value="ZINC_FINGER_C2H2_2"/>
    <property type="match status" value="2"/>
</dbReference>
<dbReference type="SUPFAM" id="SSF57667">
    <property type="entry name" value="beta-beta-alpha zinc fingers"/>
    <property type="match status" value="1"/>
</dbReference>
<gene>
    <name evidence="3" type="ORF">V5799_031025</name>
</gene>
<name>A0AAQ4ELP2_AMBAM</name>
<reference evidence="3 4" key="1">
    <citation type="journal article" date="2023" name="Arcadia Sci">
        <title>De novo assembly of a long-read Amblyomma americanum tick genome.</title>
        <authorList>
            <person name="Chou S."/>
            <person name="Poskanzer K.E."/>
            <person name="Rollins M."/>
            <person name="Thuy-Boun P.S."/>
        </authorList>
    </citation>
    <scope>NUCLEOTIDE SEQUENCE [LARGE SCALE GENOMIC DNA]</scope>
    <source>
        <strain evidence="3">F_SG_1</strain>
        <tissue evidence="3">Salivary glands</tissue>
    </source>
</reference>
<dbReference type="Gene3D" id="3.30.160.60">
    <property type="entry name" value="Classic Zinc Finger"/>
    <property type="match status" value="1"/>
</dbReference>
<dbReference type="PROSITE" id="PS00028">
    <property type="entry name" value="ZINC_FINGER_C2H2_1"/>
    <property type="match status" value="2"/>
</dbReference>
<dbReference type="EMBL" id="JARKHS020013869">
    <property type="protein sequence ID" value="KAK8775627.1"/>
    <property type="molecule type" value="Genomic_DNA"/>
</dbReference>
<proteinExistence type="predicted"/>
<dbReference type="Proteomes" id="UP001321473">
    <property type="component" value="Unassembled WGS sequence"/>
</dbReference>
<evidence type="ECO:0000256" key="1">
    <source>
        <dbReference type="PROSITE-ProRule" id="PRU00042"/>
    </source>
</evidence>
<comment type="caution">
    <text evidence="3">The sequence shown here is derived from an EMBL/GenBank/DDBJ whole genome shotgun (WGS) entry which is preliminary data.</text>
</comment>